<evidence type="ECO:0000259" key="1">
    <source>
        <dbReference type="Pfam" id="PF05699"/>
    </source>
</evidence>
<dbReference type="SUPFAM" id="SSF53098">
    <property type="entry name" value="Ribonuclease H-like"/>
    <property type="match status" value="1"/>
</dbReference>
<accession>A0A9N9FSH7</accession>
<proteinExistence type="predicted"/>
<keyword evidence="3" id="KW-1185">Reference proteome</keyword>
<organism evidence="2 3">
    <name type="scientific">Ambispora gerdemannii</name>
    <dbReference type="NCBI Taxonomy" id="144530"/>
    <lineage>
        <taxon>Eukaryota</taxon>
        <taxon>Fungi</taxon>
        <taxon>Fungi incertae sedis</taxon>
        <taxon>Mucoromycota</taxon>
        <taxon>Glomeromycotina</taxon>
        <taxon>Glomeromycetes</taxon>
        <taxon>Archaeosporales</taxon>
        <taxon>Ambisporaceae</taxon>
        <taxon>Ambispora</taxon>
    </lineage>
</organism>
<dbReference type="EMBL" id="CAJVPL010001111">
    <property type="protein sequence ID" value="CAG8553222.1"/>
    <property type="molecule type" value="Genomic_DNA"/>
</dbReference>
<dbReference type="Proteomes" id="UP000789831">
    <property type="component" value="Unassembled WGS sequence"/>
</dbReference>
<dbReference type="InterPro" id="IPR008906">
    <property type="entry name" value="HATC_C_dom"/>
</dbReference>
<name>A0A9N9FSH7_9GLOM</name>
<dbReference type="OrthoDB" id="2409584at2759"/>
<dbReference type="Pfam" id="PF05699">
    <property type="entry name" value="Dimer_Tnp_hAT"/>
    <property type="match status" value="1"/>
</dbReference>
<sequence>MRRDMMNIYPTTPFENNSPSLLNSLFEEASCRMCPVETELRVYFDMHKMPKYDLSDPLYKKHNPLVFWHDNQLTLPLMAQQARRSLAIPGTSVSSERLFSDAGNVVTEKRNRLHPNTVHDLLFLKENQHCFNPYSNLN</sequence>
<evidence type="ECO:0000313" key="3">
    <source>
        <dbReference type="Proteomes" id="UP000789831"/>
    </source>
</evidence>
<comment type="caution">
    <text evidence="2">The sequence shown here is derived from an EMBL/GenBank/DDBJ whole genome shotgun (WGS) entry which is preliminary data.</text>
</comment>
<feature type="domain" description="HAT C-terminal dimerisation" evidence="1">
    <location>
        <begin position="39"/>
        <end position="127"/>
    </location>
</feature>
<dbReference type="PANTHER" id="PTHR47611:SF1">
    <property type="entry name" value="CCHC-TYPE DOMAIN-CONTAINING PROTEIN"/>
    <property type="match status" value="1"/>
</dbReference>
<dbReference type="PANTHER" id="PTHR47611">
    <property type="entry name" value="HAT DIMERISATION DOMAIN, C-TERMINAL"/>
    <property type="match status" value="1"/>
</dbReference>
<reference evidence="2" key="1">
    <citation type="submission" date="2021-06" db="EMBL/GenBank/DDBJ databases">
        <authorList>
            <person name="Kallberg Y."/>
            <person name="Tangrot J."/>
            <person name="Rosling A."/>
        </authorList>
    </citation>
    <scope>NUCLEOTIDE SEQUENCE</scope>
    <source>
        <strain evidence="2">MT106</strain>
    </source>
</reference>
<dbReference type="GO" id="GO:0046983">
    <property type="term" value="F:protein dimerization activity"/>
    <property type="evidence" value="ECO:0007669"/>
    <property type="project" value="InterPro"/>
</dbReference>
<protein>
    <submittedName>
        <fullName evidence="2">9748_t:CDS:1</fullName>
    </submittedName>
</protein>
<evidence type="ECO:0000313" key="2">
    <source>
        <dbReference type="EMBL" id="CAG8553222.1"/>
    </source>
</evidence>
<dbReference type="AlphaFoldDB" id="A0A9N9FSH7"/>
<gene>
    <name evidence="2" type="ORF">AGERDE_LOCUS6773</name>
</gene>
<dbReference type="InterPro" id="IPR012337">
    <property type="entry name" value="RNaseH-like_sf"/>
</dbReference>